<dbReference type="InterPro" id="IPR000719">
    <property type="entry name" value="Prot_kinase_dom"/>
</dbReference>
<evidence type="ECO:0000256" key="11">
    <source>
        <dbReference type="ARBA" id="ARBA00023180"/>
    </source>
</evidence>
<evidence type="ECO:0000256" key="9">
    <source>
        <dbReference type="ARBA" id="ARBA00022840"/>
    </source>
</evidence>
<dbReference type="FunFam" id="2.10.25.10:FF:000038">
    <property type="entry name" value="Fibrillin 2"/>
    <property type="match status" value="1"/>
</dbReference>
<sequence length="732" mass="80757">MVATRMASPLAAALLLIITLTSAPAVDVADGQALPGCQATCGGVNIPYPFGIGARCSRVGFEIACNGSTPFLSGTGYKVLNLSLATSGVLLELPIAWTCYDRSGKQSYSEAPVSFNPQGVYRISDAHNQLFVVGCDVTAYIQSRMDSRSSNAGGYAYEYYTGCVSYCTSAESAKDGRCAGVGCCRVDIPPNLSDNSVGVDDDDEQSLVVRQMIYEFSSCSYGFLVARNSYTFRRADLKMDRNRTMPVWLDWAIRPNGSSAFTCSDAMKKSSYYECKSQHSNCTNAANGPGYTCSCSRGYEGNAYIVGGCTDVDECLYPEKYPCHGVCRNTVGSYECKCKRGSHGNPLKDTCEPNLPRSALLTIGVVCGISFIIILVILMVMVHHRRKLREFFKRNGGPMLENINNIKIFTKEELNQITKNYSIVLGKGGFGEVYMGIVDNKQQVAVKRSISVDEARKKEFANEVIIQSRISHRNVVRLLGCCLEVDVPMLVYEFAPKGSLYDVLHGAKDNTKASLPLGTRLDIAVESAEALSYMHSSATQKILHGDVKSGNILLDENFMPKVSDFGTSRLLSIEKKHTILVIGDMNYIDPVYMKTGRLDEKSDVYSFGVVLLELITRKKPRYDGNNSLIINFFKSYGSEDKTRKLFDEEIMSPEDIEFLQKVGSIAVACLKEDMDDRPTMKQVAEHLQLVRREWKQMQGDQVVDEISLESPRVILTMNATGTETPGYSPLLK</sequence>
<dbReference type="SMART" id="SM00220">
    <property type="entry name" value="S_TKc"/>
    <property type="match status" value="1"/>
</dbReference>
<keyword evidence="8" id="KW-0418">Kinase</keyword>
<evidence type="ECO:0000256" key="13">
    <source>
        <dbReference type="PROSITE-ProRule" id="PRU10141"/>
    </source>
</evidence>
<evidence type="ECO:0000256" key="5">
    <source>
        <dbReference type="ARBA" id="ARBA00022729"/>
    </source>
</evidence>
<evidence type="ECO:0008006" key="19">
    <source>
        <dbReference type="Google" id="ProtNLM"/>
    </source>
</evidence>
<evidence type="ECO:0000313" key="18">
    <source>
        <dbReference type="EMBL" id="RCV45841.1"/>
    </source>
</evidence>
<evidence type="ECO:0000256" key="4">
    <source>
        <dbReference type="ARBA" id="ARBA00022679"/>
    </source>
</evidence>
<comment type="subcellular location">
    <subcellularLocation>
        <location evidence="1">Membrane</location>
        <topology evidence="1">Single-pass type I membrane protein</topology>
    </subcellularLocation>
</comment>
<dbReference type="GO" id="GO:0004674">
    <property type="term" value="F:protein serine/threonine kinase activity"/>
    <property type="evidence" value="ECO:0007669"/>
    <property type="project" value="UniProtKB-KW"/>
</dbReference>
<dbReference type="CDD" id="cd00054">
    <property type="entry name" value="EGF_CA"/>
    <property type="match status" value="1"/>
</dbReference>
<keyword evidence="3 12" id="KW-0245">EGF-like domain</keyword>
<reference evidence="18" key="2">
    <citation type="submission" date="2015-07" db="EMBL/GenBank/DDBJ databases">
        <authorList>
            <person name="Noorani M."/>
        </authorList>
    </citation>
    <scope>NUCLEOTIDE SEQUENCE</scope>
    <source>
        <strain evidence="18">Yugu1</strain>
    </source>
</reference>
<dbReference type="GO" id="GO:0007166">
    <property type="term" value="P:cell surface receptor signaling pathway"/>
    <property type="evidence" value="ECO:0007669"/>
    <property type="project" value="InterPro"/>
</dbReference>
<dbReference type="SUPFAM" id="SSF56112">
    <property type="entry name" value="Protein kinase-like (PK-like)"/>
    <property type="match status" value="1"/>
</dbReference>
<dbReference type="InterPro" id="IPR011009">
    <property type="entry name" value="Kinase-like_dom_sf"/>
</dbReference>
<dbReference type="GO" id="GO:0005524">
    <property type="term" value="F:ATP binding"/>
    <property type="evidence" value="ECO:0007669"/>
    <property type="project" value="UniProtKB-UniRule"/>
</dbReference>
<dbReference type="EMBL" id="CM003536">
    <property type="protein sequence ID" value="RCV45841.1"/>
    <property type="molecule type" value="Genomic_DNA"/>
</dbReference>
<evidence type="ECO:0000256" key="14">
    <source>
        <dbReference type="SAM" id="Phobius"/>
    </source>
</evidence>
<feature type="domain" description="Protein kinase" evidence="16">
    <location>
        <begin position="419"/>
        <end position="689"/>
    </location>
</feature>
<dbReference type="InterPro" id="IPR017441">
    <property type="entry name" value="Protein_kinase_ATP_BS"/>
</dbReference>
<dbReference type="PROSITE" id="PS01187">
    <property type="entry name" value="EGF_CA"/>
    <property type="match status" value="1"/>
</dbReference>
<dbReference type="PANTHER" id="PTHR27005">
    <property type="entry name" value="WALL-ASSOCIATED RECEPTOR KINASE-LIKE 21"/>
    <property type="match status" value="1"/>
</dbReference>
<comment type="caution">
    <text evidence="12">Lacks conserved residue(s) required for the propagation of feature annotation.</text>
</comment>
<dbReference type="InterPro" id="IPR000152">
    <property type="entry name" value="EGF-type_Asp/Asn_hydroxyl_site"/>
</dbReference>
<dbReference type="Pfam" id="PF13947">
    <property type="entry name" value="GUB_WAK_bind"/>
    <property type="match status" value="1"/>
</dbReference>
<evidence type="ECO:0000259" key="16">
    <source>
        <dbReference type="PROSITE" id="PS50011"/>
    </source>
</evidence>
<dbReference type="PROSITE" id="PS00108">
    <property type="entry name" value="PROTEIN_KINASE_ST"/>
    <property type="match status" value="1"/>
</dbReference>
<proteinExistence type="predicted"/>
<keyword evidence="6" id="KW-0677">Repeat</keyword>
<dbReference type="Pfam" id="PF07645">
    <property type="entry name" value="EGF_CA"/>
    <property type="match status" value="1"/>
</dbReference>
<dbReference type="Gene3D" id="3.30.200.20">
    <property type="entry name" value="Phosphorylase Kinase, domain 1"/>
    <property type="match status" value="1"/>
</dbReference>
<dbReference type="InterPro" id="IPR049883">
    <property type="entry name" value="NOTCH1_EGF-like"/>
</dbReference>
<dbReference type="InterPro" id="IPR045274">
    <property type="entry name" value="WAK-like"/>
</dbReference>
<dbReference type="FunFam" id="3.30.200.20:FF:000581">
    <property type="entry name" value="Wall-associated receptor kinase 3"/>
    <property type="match status" value="1"/>
</dbReference>
<dbReference type="OrthoDB" id="629019at2759"/>
<dbReference type="PROSITE" id="PS00010">
    <property type="entry name" value="ASX_HYDROXYL"/>
    <property type="match status" value="1"/>
</dbReference>
<dbReference type="GO" id="GO:0030247">
    <property type="term" value="F:polysaccharide binding"/>
    <property type="evidence" value="ECO:0007669"/>
    <property type="project" value="InterPro"/>
</dbReference>
<dbReference type="FunFam" id="1.10.510.10:FF:000606">
    <property type="entry name" value="Wall-associated receptor kinase 3"/>
    <property type="match status" value="1"/>
</dbReference>
<keyword evidence="2" id="KW-0723">Serine/threonine-protein kinase</keyword>
<evidence type="ECO:0000256" key="1">
    <source>
        <dbReference type="ARBA" id="ARBA00004479"/>
    </source>
</evidence>
<dbReference type="Gene3D" id="1.10.510.10">
    <property type="entry name" value="Transferase(Phosphotransferase) domain 1"/>
    <property type="match status" value="1"/>
</dbReference>
<dbReference type="PROSITE" id="PS00107">
    <property type="entry name" value="PROTEIN_KINASE_ATP"/>
    <property type="match status" value="1"/>
</dbReference>
<feature type="transmembrane region" description="Helical" evidence="14">
    <location>
        <begin position="359"/>
        <end position="382"/>
    </location>
</feature>
<gene>
    <name evidence="18" type="ORF">SETIT_9G486100v2</name>
</gene>
<evidence type="ECO:0000256" key="15">
    <source>
        <dbReference type="SAM" id="SignalP"/>
    </source>
</evidence>
<dbReference type="AlphaFoldDB" id="A0A368STT3"/>
<dbReference type="InterPro" id="IPR001881">
    <property type="entry name" value="EGF-like_Ca-bd_dom"/>
</dbReference>
<dbReference type="Gene3D" id="2.10.25.10">
    <property type="entry name" value="Laminin"/>
    <property type="match status" value="2"/>
</dbReference>
<keyword evidence="7 13" id="KW-0547">Nucleotide-binding</keyword>
<name>A0A368STT3_SETIT</name>
<dbReference type="PROSITE" id="PS50011">
    <property type="entry name" value="PROTEIN_KINASE_DOM"/>
    <property type="match status" value="1"/>
</dbReference>
<keyword evidence="4" id="KW-0808">Transferase</keyword>
<dbReference type="PANTHER" id="PTHR27005:SF468">
    <property type="entry name" value="OS01G0310500 PROTEIN"/>
    <property type="match status" value="1"/>
</dbReference>
<evidence type="ECO:0000256" key="2">
    <source>
        <dbReference type="ARBA" id="ARBA00022527"/>
    </source>
</evidence>
<evidence type="ECO:0000256" key="8">
    <source>
        <dbReference type="ARBA" id="ARBA00022777"/>
    </source>
</evidence>
<evidence type="ECO:0000256" key="6">
    <source>
        <dbReference type="ARBA" id="ARBA00022737"/>
    </source>
</evidence>
<dbReference type="InterPro" id="IPR025287">
    <property type="entry name" value="WAK_GUB"/>
</dbReference>
<evidence type="ECO:0000256" key="10">
    <source>
        <dbReference type="ARBA" id="ARBA00023157"/>
    </source>
</evidence>
<dbReference type="SMART" id="SM00179">
    <property type="entry name" value="EGF_CA"/>
    <property type="match status" value="1"/>
</dbReference>
<feature type="domain" description="EGF-like" evidence="17">
    <location>
        <begin position="311"/>
        <end position="352"/>
    </location>
</feature>
<evidence type="ECO:0000256" key="7">
    <source>
        <dbReference type="ARBA" id="ARBA00022741"/>
    </source>
</evidence>
<feature type="binding site" evidence="13">
    <location>
        <position position="447"/>
    </location>
    <ligand>
        <name>ATP</name>
        <dbReference type="ChEBI" id="CHEBI:30616"/>
    </ligand>
</feature>
<feature type="signal peptide" evidence="15">
    <location>
        <begin position="1"/>
        <end position="25"/>
    </location>
</feature>
<dbReference type="GO" id="GO:0016020">
    <property type="term" value="C:membrane"/>
    <property type="evidence" value="ECO:0007669"/>
    <property type="project" value="UniProtKB-SubCell"/>
</dbReference>
<dbReference type="SUPFAM" id="SSF57196">
    <property type="entry name" value="EGF/Laminin"/>
    <property type="match status" value="1"/>
</dbReference>
<reference evidence="18" key="1">
    <citation type="journal article" date="2012" name="Nat. Biotechnol.">
        <title>Reference genome sequence of the model plant Setaria.</title>
        <authorList>
            <person name="Bennetzen J.L."/>
            <person name="Schmutz J."/>
            <person name="Wang H."/>
            <person name="Percifield R."/>
            <person name="Hawkins J."/>
            <person name="Pontaroli A.C."/>
            <person name="Estep M."/>
            <person name="Feng L."/>
            <person name="Vaughn J.N."/>
            <person name="Grimwood J."/>
            <person name="Jenkins J."/>
            <person name="Barry K."/>
            <person name="Lindquist E."/>
            <person name="Hellsten U."/>
            <person name="Deshpande S."/>
            <person name="Wang X."/>
            <person name="Wu X."/>
            <person name="Mitros T."/>
            <person name="Triplett J."/>
            <person name="Yang X."/>
            <person name="Ye C.Y."/>
            <person name="Mauro-Herrera M."/>
            <person name="Wang L."/>
            <person name="Li P."/>
            <person name="Sharma M."/>
            <person name="Sharma R."/>
            <person name="Ronald P.C."/>
            <person name="Panaud O."/>
            <person name="Kellogg E.A."/>
            <person name="Brutnell T.P."/>
            <person name="Doust A.N."/>
            <person name="Tuskan G.A."/>
            <person name="Rokhsar D."/>
            <person name="Devos K.M."/>
        </authorList>
    </citation>
    <scope>NUCLEOTIDE SEQUENCE [LARGE SCALE GENOMIC DNA]</scope>
    <source>
        <strain evidence="18">Yugu1</strain>
    </source>
</reference>
<keyword evidence="14" id="KW-0472">Membrane</keyword>
<dbReference type="Pfam" id="PF07714">
    <property type="entry name" value="PK_Tyr_Ser-Thr"/>
    <property type="match status" value="1"/>
</dbReference>
<keyword evidence="11" id="KW-0325">Glycoprotein</keyword>
<dbReference type="InterPro" id="IPR000742">
    <property type="entry name" value="EGF"/>
</dbReference>
<dbReference type="SMART" id="SM00181">
    <property type="entry name" value="EGF"/>
    <property type="match status" value="2"/>
</dbReference>
<dbReference type="GO" id="GO:0005509">
    <property type="term" value="F:calcium ion binding"/>
    <property type="evidence" value="ECO:0007669"/>
    <property type="project" value="InterPro"/>
</dbReference>
<feature type="chain" id="PRO_5016588801" description="Protein kinase domain-containing protein" evidence="15">
    <location>
        <begin position="26"/>
        <end position="732"/>
    </location>
</feature>
<dbReference type="InterPro" id="IPR008271">
    <property type="entry name" value="Ser/Thr_kinase_AS"/>
</dbReference>
<evidence type="ECO:0000256" key="12">
    <source>
        <dbReference type="PROSITE-ProRule" id="PRU00076"/>
    </source>
</evidence>
<dbReference type="InterPro" id="IPR018097">
    <property type="entry name" value="EGF_Ca-bd_CS"/>
</dbReference>
<dbReference type="InterPro" id="IPR001245">
    <property type="entry name" value="Ser-Thr/Tyr_kinase_cat_dom"/>
</dbReference>
<dbReference type="PROSITE" id="PS50026">
    <property type="entry name" value="EGF_3"/>
    <property type="match status" value="1"/>
</dbReference>
<keyword evidence="14" id="KW-0812">Transmembrane</keyword>
<keyword evidence="5 15" id="KW-0732">Signal</keyword>
<protein>
    <recommendedName>
        <fullName evidence="19">Protein kinase domain-containing protein</fullName>
    </recommendedName>
</protein>
<keyword evidence="10" id="KW-1015">Disulfide bond</keyword>
<organism evidence="18">
    <name type="scientific">Setaria italica</name>
    <name type="common">Foxtail millet</name>
    <name type="synonym">Panicum italicum</name>
    <dbReference type="NCBI Taxonomy" id="4555"/>
    <lineage>
        <taxon>Eukaryota</taxon>
        <taxon>Viridiplantae</taxon>
        <taxon>Streptophyta</taxon>
        <taxon>Embryophyta</taxon>
        <taxon>Tracheophyta</taxon>
        <taxon>Spermatophyta</taxon>
        <taxon>Magnoliopsida</taxon>
        <taxon>Liliopsida</taxon>
        <taxon>Poales</taxon>
        <taxon>Poaceae</taxon>
        <taxon>PACMAD clade</taxon>
        <taxon>Panicoideae</taxon>
        <taxon>Panicodae</taxon>
        <taxon>Paniceae</taxon>
        <taxon>Cenchrinae</taxon>
        <taxon>Setaria</taxon>
    </lineage>
</organism>
<evidence type="ECO:0000259" key="17">
    <source>
        <dbReference type="PROSITE" id="PS50026"/>
    </source>
</evidence>
<accession>A0A368STT3</accession>
<keyword evidence="14" id="KW-1133">Transmembrane helix</keyword>
<keyword evidence="9 13" id="KW-0067">ATP-binding</keyword>
<evidence type="ECO:0000256" key="3">
    <source>
        <dbReference type="ARBA" id="ARBA00022536"/>
    </source>
</evidence>